<dbReference type="Pfam" id="PF09992">
    <property type="entry name" value="NAGPA"/>
    <property type="match status" value="1"/>
</dbReference>
<evidence type="ECO:0000313" key="2">
    <source>
        <dbReference type="EMBL" id="MBE9115589.1"/>
    </source>
</evidence>
<dbReference type="Proteomes" id="UP000654482">
    <property type="component" value="Unassembled WGS sequence"/>
</dbReference>
<evidence type="ECO:0000259" key="1">
    <source>
        <dbReference type="Pfam" id="PF09992"/>
    </source>
</evidence>
<keyword evidence="2" id="KW-0378">Hydrolase</keyword>
<dbReference type="PANTHER" id="PTHR40446">
    <property type="entry name" value="N-ACETYLGLUCOSAMINE-1-PHOSPHODIESTER ALPHA-N-ACETYLGLUCOSAMINIDASE"/>
    <property type="match status" value="1"/>
</dbReference>
<dbReference type="PANTHER" id="PTHR40446:SF2">
    <property type="entry name" value="N-ACETYLGLUCOSAMINE-1-PHOSPHODIESTER ALPHA-N-ACETYLGLUCOSAMINIDASE"/>
    <property type="match status" value="1"/>
</dbReference>
<organism evidence="2 3">
    <name type="scientific">Lusitaniella coriacea LEGE 07157</name>
    <dbReference type="NCBI Taxonomy" id="945747"/>
    <lineage>
        <taxon>Bacteria</taxon>
        <taxon>Bacillati</taxon>
        <taxon>Cyanobacteriota</taxon>
        <taxon>Cyanophyceae</taxon>
        <taxon>Spirulinales</taxon>
        <taxon>Lusitaniellaceae</taxon>
        <taxon>Lusitaniella</taxon>
    </lineage>
</organism>
<dbReference type="GO" id="GO:0016798">
    <property type="term" value="F:hydrolase activity, acting on glycosyl bonds"/>
    <property type="evidence" value="ECO:0007669"/>
    <property type="project" value="UniProtKB-KW"/>
</dbReference>
<comment type="caution">
    <text evidence="2">The sequence shown here is derived from an EMBL/GenBank/DDBJ whole genome shotgun (WGS) entry which is preliminary data.</text>
</comment>
<gene>
    <name evidence="2" type="ORF">IQ249_06730</name>
</gene>
<proteinExistence type="predicted"/>
<keyword evidence="3" id="KW-1185">Reference proteome</keyword>
<protein>
    <submittedName>
        <fullName evidence="2">Phosphodiester glycosidase family protein</fullName>
    </submittedName>
</protein>
<name>A0A8J7DV50_9CYAN</name>
<dbReference type="PROSITE" id="PS51257">
    <property type="entry name" value="PROKAR_LIPOPROTEIN"/>
    <property type="match status" value="1"/>
</dbReference>
<dbReference type="AlphaFoldDB" id="A0A8J7DV50"/>
<dbReference type="InterPro" id="IPR018711">
    <property type="entry name" value="NAGPA"/>
</dbReference>
<dbReference type="EMBL" id="JADEWZ010000008">
    <property type="protein sequence ID" value="MBE9115589.1"/>
    <property type="molecule type" value="Genomic_DNA"/>
</dbReference>
<keyword evidence="2" id="KW-0326">Glycosidase</keyword>
<reference evidence="2" key="1">
    <citation type="submission" date="2020-10" db="EMBL/GenBank/DDBJ databases">
        <authorList>
            <person name="Castelo-Branco R."/>
            <person name="Eusebio N."/>
            <person name="Adriana R."/>
            <person name="Vieira A."/>
            <person name="Brugerolle De Fraissinette N."/>
            <person name="Rezende De Castro R."/>
            <person name="Schneider M.P."/>
            <person name="Vasconcelos V."/>
            <person name="Leao P.N."/>
        </authorList>
    </citation>
    <scope>NUCLEOTIDE SEQUENCE</scope>
    <source>
        <strain evidence="2">LEGE 07157</strain>
    </source>
</reference>
<feature type="domain" description="Phosphodiester glycosidase" evidence="1">
    <location>
        <begin position="84"/>
        <end position="292"/>
    </location>
</feature>
<evidence type="ECO:0000313" key="3">
    <source>
        <dbReference type="Proteomes" id="UP000654482"/>
    </source>
</evidence>
<sequence length="296" mass="32419">MSLFGWKGARLRVFLGIIFFSIACEKQVETPVENLPPPALHYRTYELPKSTVRTLLIPSQGSWTVEPALSSGVSSLEVFAQKHRAIAVINGGFFDPLNQQSTSYLIQNGQTVADPQENKRMMDNPDLALYLPQILNRSEWRRYRCGKTLRYAIAPHQTPPPQNCQLLDALGGGPQLLPELTAVREGFVAEVEGVRIRDPLGRDRANARSAVGITRDGSLLLAMAAQKPNPSNNGGLSLPEFAAFLKGLGVENALNLDGGTSSAFYYRGTTFYGKLDEAGNPISRPVKSVLLVRENP</sequence>
<accession>A0A8J7DV50</accession>